<organism evidence="1">
    <name type="scientific">Eucalyptus grandis</name>
    <name type="common">Flooded gum</name>
    <dbReference type="NCBI Taxonomy" id="71139"/>
    <lineage>
        <taxon>Eukaryota</taxon>
        <taxon>Viridiplantae</taxon>
        <taxon>Streptophyta</taxon>
        <taxon>Embryophyta</taxon>
        <taxon>Tracheophyta</taxon>
        <taxon>Spermatophyta</taxon>
        <taxon>Magnoliopsida</taxon>
        <taxon>eudicotyledons</taxon>
        <taxon>Gunneridae</taxon>
        <taxon>Pentapetalae</taxon>
        <taxon>rosids</taxon>
        <taxon>malvids</taxon>
        <taxon>Myrtales</taxon>
        <taxon>Myrtaceae</taxon>
        <taxon>Myrtoideae</taxon>
        <taxon>Eucalypteae</taxon>
        <taxon>Eucalyptus</taxon>
    </lineage>
</organism>
<dbReference type="AlphaFoldDB" id="A0A059D1A6"/>
<reference evidence="1" key="1">
    <citation type="submission" date="2013-07" db="EMBL/GenBank/DDBJ databases">
        <title>The genome of Eucalyptus grandis.</title>
        <authorList>
            <person name="Schmutz J."/>
            <person name="Hayes R."/>
            <person name="Myburg A."/>
            <person name="Tuskan G."/>
            <person name="Grattapaglia D."/>
            <person name="Rokhsar D.S."/>
        </authorList>
    </citation>
    <scope>NUCLEOTIDE SEQUENCE</scope>
    <source>
        <tissue evidence="1">Leaf extractions</tissue>
    </source>
</reference>
<dbReference type="Gramene" id="KCW84503">
    <property type="protein sequence ID" value="KCW84503"/>
    <property type="gene ID" value="EUGRSUZ_B01337"/>
</dbReference>
<sequence>MPGANNISILFQGSRNYQKCRVRKALHACSPQDSDFHGTFCRERRTLAIIRICNITVGKAEARIMFT</sequence>
<name>A0A059D1A6_EUCGR</name>
<dbReference type="EMBL" id="KK198754">
    <property type="protein sequence ID" value="KCW84503.1"/>
    <property type="molecule type" value="Genomic_DNA"/>
</dbReference>
<evidence type="ECO:0000313" key="1">
    <source>
        <dbReference type="EMBL" id="KCW84503.1"/>
    </source>
</evidence>
<protein>
    <submittedName>
        <fullName evidence="1">Uncharacterized protein</fullName>
    </submittedName>
</protein>
<proteinExistence type="predicted"/>
<accession>A0A059D1A6</accession>
<gene>
    <name evidence="1" type="ORF">EUGRSUZ_B01337</name>
</gene>
<dbReference type="InParanoid" id="A0A059D1A6"/>